<dbReference type="RefSeq" id="WP_380929916.1">
    <property type="nucleotide sequence ID" value="NZ_JBHUGS010000002.1"/>
</dbReference>
<protein>
    <recommendedName>
        <fullName evidence="2 3">Signal peptidase I</fullName>
        <ecNumber evidence="3">3.4.21.89</ecNumber>
    </recommendedName>
</protein>
<feature type="domain" description="Peptidase S26" evidence="4">
    <location>
        <begin position="13"/>
        <end position="231"/>
    </location>
</feature>
<dbReference type="Gene3D" id="2.10.109.10">
    <property type="entry name" value="Umud Fragment, subunit A"/>
    <property type="match status" value="1"/>
</dbReference>
<evidence type="ECO:0000256" key="2">
    <source>
        <dbReference type="ARBA" id="ARBA00019232"/>
    </source>
</evidence>
<evidence type="ECO:0000313" key="5">
    <source>
        <dbReference type="EMBL" id="MFD1951338.1"/>
    </source>
</evidence>
<evidence type="ECO:0000256" key="3">
    <source>
        <dbReference type="RuleBase" id="RU362042"/>
    </source>
</evidence>
<dbReference type="InterPro" id="IPR019533">
    <property type="entry name" value="Peptidase_S26"/>
</dbReference>
<evidence type="ECO:0000313" key="6">
    <source>
        <dbReference type="Proteomes" id="UP001597400"/>
    </source>
</evidence>
<keyword evidence="3 5" id="KW-0378">Hydrolase</keyword>
<evidence type="ECO:0000256" key="1">
    <source>
        <dbReference type="ARBA" id="ARBA00009370"/>
    </source>
</evidence>
<proteinExistence type="inferred from homology"/>
<dbReference type="PRINTS" id="PR00727">
    <property type="entry name" value="LEADERPTASE"/>
</dbReference>
<dbReference type="EMBL" id="JBHUGS010000002">
    <property type="protein sequence ID" value="MFD1951338.1"/>
    <property type="molecule type" value="Genomic_DNA"/>
</dbReference>
<evidence type="ECO:0000259" key="4">
    <source>
        <dbReference type="Pfam" id="PF10502"/>
    </source>
</evidence>
<dbReference type="CDD" id="cd06530">
    <property type="entry name" value="S26_SPase_I"/>
    <property type="match status" value="1"/>
</dbReference>
<keyword evidence="6" id="KW-1185">Reference proteome</keyword>
<comment type="catalytic activity">
    <reaction evidence="3">
        <text>Cleavage of hydrophobic, N-terminal signal or leader sequences from secreted and periplasmic proteins.</text>
        <dbReference type="EC" id="3.4.21.89"/>
    </reaction>
</comment>
<dbReference type="EC" id="3.4.21.89" evidence="3"/>
<dbReference type="InterPro" id="IPR000223">
    <property type="entry name" value="Pept_S26A_signal_pept_1"/>
</dbReference>
<comment type="subcellular location">
    <subcellularLocation>
        <location evidence="3">Membrane</location>
        <topology evidence="3">Single-pass type II membrane protein</topology>
    </subcellularLocation>
</comment>
<accession>A0ABW4U1G0</accession>
<dbReference type="NCBIfam" id="TIGR02227">
    <property type="entry name" value="sigpep_I_bact"/>
    <property type="match status" value="1"/>
</dbReference>
<dbReference type="PANTHER" id="PTHR43390">
    <property type="entry name" value="SIGNAL PEPTIDASE I"/>
    <property type="match status" value="1"/>
</dbReference>
<dbReference type="GO" id="GO:0009003">
    <property type="term" value="F:signal peptidase activity"/>
    <property type="evidence" value="ECO:0007669"/>
    <property type="project" value="UniProtKB-EC"/>
</dbReference>
<name>A0ABW4U1G0_9SPHN</name>
<dbReference type="PANTHER" id="PTHR43390:SF1">
    <property type="entry name" value="CHLOROPLAST PROCESSING PEPTIDASE"/>
    <property type="match status" value="1"/>
</dbReference>
<comment type="caution">
    <text evidence="5">The sequence shown here is derived from an EMBL/GenBank/DDBJ whole genome shotgun (WGS) entry which is preliminary data.</text>
</comment>
<comment type="similarity">
    <text evidence="1 3">Belongs to the peptidase S26 family.</text>
</comment>
<sequence>MPATAARSRFATLRLVAILFVAGWLVRSFVVGGMAIHDGAMLPQLRPGDALLVAKWPYGWSRYGLIGGAPLFKGRWSPRDPVRGDVVVIRDVGPNGSRNVVMRVIGLPGDRVAMRAGTVTLDGRPLPRIRIGDVLIPIRPGTLCRGVRHEGRECRYRRFTETMPDGTSHAVLDSAPGPSDDMTARTVPPATLFLLGDNRDASADSRIDPDAGGLGMVPTDRLLGRGAILAWSTDRSARRASPKSWWTTIQWSRIGLGID</sequence>
<keyword evidence="3" id="KW-0645">Protease</keyword>
<dbReference type="Proteomes" id="UP001597400">
    <property type="component" value="Unassembled WGS sequence"/>
</dbReference>
<dbReference type="SUPFAM" id="SSF51306">
    <property type="entry name" value="LexA/Signal peptidase"/>
    <property type="match status" value="1"/>
</dbReference>
<dbReference type="InterPro" id="IPR036286">
    <property type="entry name" value="LexA/Signal_pep-like_sf"/>
</dbReference>
<dbReference type="Pfam" id="PF10502">
    <property type="entry name" value="Peptidase_S26"/>
    <property type="match status" value="1"/>
</dbReference>
<organism evidence="5 6">
    <name type="scientific">Sphingomonas arantia</name>
    <dbReference type="NCBI Taxonomy" id="1460676"/>
    <lineage>
        <taxon>Bacteria</taxon>
        <taxon>Pseudomonadati</taxon>
        <taxon>Pseudomonadota</taxon>
        <taxon>Alphaproteobacteria</taxon>
        <taxon>Sphingomonadales</taxon>
        <taxon>Sphingomonadaceae</taxon>
        <taxon>Sphingomonas</taxon>
    </lineage>
</organism>
<reference evidence="6" key="1">
    <citation type="journal article" date="2019" name="Int. J. Syst. Evol. Microbiol.">
        <title>The Global Catalogue of Microorganisms (GCM) 10K type strain sequencing project: providing services to taxonomists for standard genome sequencing and annotation.</title>
        <authorList>
            <consortium name="The Broad Institute Genomics Platform"/>
            <consortium name="The Broad Institute Genome Sequencing Center for Infectious Disease"/>
            <person name="Wu L."/>
            <person name="Ma J."/>
        </authorList>
    </citation>
    <scope>NUCLEOTIDE SEQUENCE [LARGE SCALE GENOMIC DNA]</scope>
    <source>
        <strain evidence="6">CGMCC 1.12702</strain>
    </source>
</reference>
<gene>
    <name evidence="5" type="primary">lepB</name>
    <name evidence="5" type="ORF">ACFSGX_11240</name>
</gene>